<comment type="caution">
    <text evidence="1">The sequence shown here is derived from an EMBL/GenBank/DDBJ whole genome shotgun (WGS) entry which is preliminary data.</text>
</comment>
<evidence type="ECO:0000313" key="1">
    <source>
        <dbReference type="EMBL" id="MDE1462071.1"/>
    </source>
</evidence>
<name>A0ABT5U6T2_9GAMM</name>
<gene>
    <name evidence="1" type="ORF">ORQ98_08810</name>
</gene>
<dbReference type="EMBL" id="JAPMOU010000008">
    <property type="protein sequence ID" value="MDE1462071.1"/>
    <property type="molecule type" value="Genomic_DNA"/>
</dbReference>
<evidence type="ECO:0000313" key="2">
    <source>
        <dbReference type="Proteomes" id="UP001528823"/>
    </source>
</evidence>
<sequence>MTWHNNFAEQQINKDDPNPWLALYLDNSLPMHTAAKRALLQGQNSWSRRLLLPIIRPLARLMIIVVQLLRMVIPSKWSSSKVLHYTIYWGLKHFVKRDANYLILRHFNIGTELLQFIADNAGVNIESTIPSRPKTLEDLKNDTFLIHDLNVYNFIAELNQKLKETGREFEAPEVINYDAITDDEFDIDPGKQGALNVIDLQTAVEAYTPLYALLLSDHDFWRASNSLQLDETFAIYISKLMHDPLAVTLVSNRHPTVPFSTLQAGFRLMLHGLDAEILHGYLREQKRKAHKAVCL</sequence>
<dbReference type="InterPro" id="IPR054268">
    <property type="entry name" value="DUF6999"/>
</dbReference>
<dbReference type="RefSeq" id="WP_274688430.1">
    <property type="nucleotide sequence ID" value="NZ_JAPMOU010000008.1"/>
</dbReference>
<organism evidence="1 2">
    <name type="scientific">Spartinivicinus poritis</name>
    <dbReference type="NCBI Taxonomy" id="2994640"/>
    <lineage>
        <taxon>Bacteria</taxon>
        <taxon>Pseudomonadati</taxon>
        <taxon>Pseudomonadota</taxon>
        <taxon>Gammaproteobacteria</taxon>
        <taxon>Oceanospirillales</taxon>
        <taxon>Zooshikellaceae</taxon>
        <taxon>Spartinivicinus</taxon>
    </lineage>
</organism>
<keyword evidence="2" id="KW-1185">Reference proteome</keyword>
<protein>
    <submittedName>
        <fullName evidence="1">Uncharacterized protein</fullName>
    </submittedName>
</protein>
<proteinExistence type="predicted"/>
<accession>A0ABT5U6T2</accession>
<reference evidence="1 2" key="1">
    <citation type="submission" date="2022-11" db="EMBL/GenBank/DDBJ databases">
        <title>Spartinivicinus poritis sp. nov., isolated from scleractinian coral Porites lutea.</title>
        <authorList>
            <person name="Zhang G."/>
            <person name="Cai L."/>
            <person name="Wei Q."/>
        </authorList>
    </citation>
    <scope>NUCLEOTIDE SEQUENCE [LARGE SCALE GENOMIC DNA]</scope>
    <source>
        <strain evidence="1 2">A2-2</strain>
    </source>
</reference>
<dbReference type="Proteomes" id="UP001528823">
    <property type="component" value="Unassembled WGS sequence"/>
</dbReference>
<dbReference type="Pfam" id="PF22523">
    <property type="entry name" value="DUF6999"/>
    <property type="match status" value="1"/>
</dbReference>